<evidence type="ECO:0000256" key="5">
    <source>
        <dbReference type="SAM" id="Phobius"/>
    </source>
</evidence>
<gene>
    <name evidence="7" type="primary">Slc36a2</name>
    <name evidence="7" type="ORF">g.20659</name>
</gene>
<feature type="transmembrane region" description="Helical" evidence="5">
    <location>
        <begin position="159"/>
        <end position="182"/>
    </location>
</feature>
<feature type="transmembrane region" description="Helical" evidence="5">
    <location>
        <begin position="450"/>
        <end position="470"/>
    </location>
</feature>
<dbReference type="EMBL" id="GGYP01007727">
    <property type="protein sequence ID" value="MDE52498.1"/>
    <property type="molecule type" value="Transcribed_RNA"/>
</dbReference>
<feature type="transmembrane region" description="Helical" evidence="5">
    <location>
        <begin position="476"/>
        <end position="499"/>
    </location>
</feature>
<dbReference type="GO" id="GO:0005774">
    <property type="term" value="C:vacuolar membrane"/>
    <property type="evidence" value="ECO:0007669"/>
    <property type="project" value="TreeGrafter"/>
</dbReference>
<keyword evidence="2 5" id="KW-0812">Transmembrane</keyword>
<organism evidence="7">
    <name type="scientific">Aceria tosichella</name>
    <name type="common">wheat curl mite</name>
    <dbReference type="NCBI Taxonomy" id="561515"/>
    <lineage>
        <taxon>Eukaryota</taxon>
        <taxon>Metazoa</taxon>
        <taxon>Ecdysozoa</taxon>
        <taxon>Arthropoda</taxon>
        <taxon>Chelicerata</taxon>
        <taxon>Arachnida</taxon>
        <taxon>Acari</taxon>
        <taxon>Acariformes</taxon>
        <taxon>Trombidiformes</taxon>
        <taxon>Prostigmata</taxon>
        <taxon>Eupodina</taxon>
        <taxon>Eriophyoidea</taxon>
        <taxon>Eriophyidae</taxon>
        <taxon>Eriophyinae</taxon>
        <taxon>Aceriini</taxon>
        <taxon>Aceria</taxon>
    </lineage>
</organism>
<feature type="transmembrane region" description="Helical" evidence="5">
    <location>
        <begin position="202"/>
        <end position="223"/>
    </location>
</feature>
<feature type="transmembrane region" description="Helical" evidence="5">
    <location>
        <begin position="33"/>
        <end position="57"/>
    </location>
</feature>
<dbReference type="GO" id="GO:0015179">
    <property type="term" value="F:L-amino acid transmembrane transporter activity"/>
    <property type="evidence" value="ECO:0007669"/>
    <property type="project" value="TreeGrafter"/>
</dbReference>
<dbReference type="Pfam" id="PF01490">
    <property type="entry name" value="Aa_trans"/>
    <property type="match status" value="1"/>
</dbReference>
<sequence length="547" mass="60126">MKDRTNYFQSVVHILKGNLGSGILAMPLSFKHLGYASAIMVLPLICLISAYCVHVLIRSSRRISKRLNDYELNYSILARRSFELGPSWLNGSSELIGRIVDTALLVTQIGVCCVYIIFVVDNVTSILASYHIHISQSLTFLAIFPFALALSCIRTLNRLAIASLVANLLQVVGLILIIEYLIRDFEHMSFRQRKAFSPPSEMALGFGSVMFAFEGISVVLPVYNRLKKREQFGSLFGIINVSFLSILALYFVVGLLGFLRYGPDVKDSITLNLPAEPLYDAVRAMFTLSILLSYPLQFYVPNEIIWEWSKRNLIRPPSTWHLKDIDMDEGRDVAIVKTLDVVIVPKGSKGTLETGGTFSKQSPPVLPVANTLDATSLAKENITFQGLTSVLDKVIHETMVQPSERAQKDGTTMSIGSRAELVNDGASGSSASCDTSSVSDDSSIPVRYEYYCRLFVVVMTFLLAVSIPKLNLLMDLIGSFSGTLLCLTIPALIHLATYWEKLRGFKKCMIIILDTSIIALSLAAGLGGSYSSLIAIVGGGGHQQPKP</sequence>
<feature type="transmembrane region" description="Helical" evidence="5">
    <location>
        <begin position="235"/>
        <end position="261"/>
    </location>
</feature>
<protein>
    <submittedName>
        <fullName evidence="7">Proton-coupled amino acid transporter 2</fullName>
    </submittedName>
</protein>
<keyword evidence="4 5" id="KW-0472">Membrane</keyword>
<reference evidence="7" key="1">
    <citation type="submission" date="2018-10" db="EMBL/GenBank/DDBJ databases">
        <title>Transcriptome assembly of Aceria tosichella (Wheat curl mite) Type 2.</title>
        <authorList>
            <person name="Scully E.D."/>
            <person name="Geib S.M."/>
            <person name="Palmer N.A."/>
            <person name="Gupta A.K."/>
            <person name="Sarath G."/>
            <person name="Tatineni S."/>
        </authorList>
    </citation>
    <scope>NUCLEOTIDE SEQUENCE</scope>
    <source>
        <strain evidence="7">LincolnNE</strain>
    </source>
</reference>
<dbReference type="InterPro" id="IPR013057">
    <property type="entry name" value="AA_transpt_TM"/>
</dbReference>
<feature type="transmembrane region" description="Helical" evidence="5">
    <location>
        <begin position="511"/>
        <end position="537"/>
    </location>
</feature>
<evidence type="ECO:0000259" key="6">
    <source>
        <dbReference type="Pfam" id="PF01490"/>
    </source>
</evidence>
<evidence type="ECO:0000256" key="3">
    <source>
        <dbReference type="ARBA" id="ARBA00022989"/>
    </source>
</evidence>
<dbReference type="PANTHER" id="PTHR22950">
    <property type="entry name" value="AMINO ACID TRANSPORTER"/>
    <property type="match status" value="1"/>
</dbReference>
<feature type="transmembrane region" description="Helical" evidence="5">
    <location>
        <begin position="130"/>
        <end position="152"/>
    </location>
</feature>
<evidence type="ECO:0000313" key="7">
    <source>
        <dbReference type="EMBL" id="MDE52498.1"/>
    </source>
</evidence>
<feature type="transmembrane region" description="Helical" evidence="5">
    <location>
        <begin position="281"/>
        <end position="300"/>
    </location>
</feature>
<dbReference type="PANTHER" id="PTHR22950:SF349">
    <property type="entry name" value="AMINO ACID TRANSPORTER TRANSMEMBRANE DOMAIN-CONTAINING PROTEIN"/>
    <property type="match status" value="1"/>
</dbReference>
<name>A0A6G1SQ15_9ACAR</name>
<proteinExistence type="predicted"/>
<evidence type="ECO:0000256" key="1">
    <source>
        <dbReference type="ARBA" id="ARBA00004141"/>
    </source>
</evidence>
<feature type="domain" description="Amino acid transporter transmembrane" evidence="6">
    <location>
        <begin position="5"/>
        <end position="532"/>
    </location>
</feature>
<evidence type="ECO:0000256" key="4">
    <source>
        <dbReference type="ARBA" id="ARBA00023136"/>
    </source>
</evidence>
<accession>A0A6G1SQ15</accession>
<feature type="transmembrane region" description="Helical" evidence="5">
    <location>
        <begin position="99"/>
        <end position="118"/>
    </location>
</feature>
<keyword evidence="3 5" id="KW-1133">Transmembrane helix</keyword>
<dbReference type="AlphaFoldDB" id="A0A6G1SQ15"/>
<evidence type="ECO:0000256" key="2">
    <source>
        <dbReference type="ARBA" id="ARBA00022692"/>
    </source>
</evidence>
<comment type="subcellular location">
    <subcellularLocation>
        <location evidence="1">Membrane</location>
        <topology evidence="1">Multi-pass membrane protein</topology>
    </subcellularLocation>
</comment>